<evidence type="ECO:0000313" key="3">
    <source>
        <dbReference type="Proteomes" id="UP001159428"/>
    </source>
</evidence>
<protein>
    <recommendedName>
        <fullName evidence="4">Alpha-methylacyl-CoA racemase</fullName>
    </recommendedName>
</protein>
<sequence length="472" mass="52598">MGFVGKCWGSHPFQRELSEDQSSPKEFKDGIREKCQPIRRDHWKTTESYRWIRKILSRHNQNLTTPLPPPSSGQEFASSPVASGLIIKMAALAGIRVVELAGLAPAPFCGMILADFGALVTRIDKVRTMSTTDRLARGKRSISVDLQTPEGMAIVRKLCLKSDVLIEPFRPGVMERLGLGPEILLKDNPRLIYARLTGSYGQTGCHAKRAGHDINYVSQTGLLSKLGRKDEKPTAPINLLADFAGGGLSCAFGILLALFERSQSGEGQVVDASMVDGAAYLGSFIYKSLDMGFIWQHPERGRNLLDSGAPFYDTYQTTDGRYMAVGAIEPKFYQNLIKGLQLEEKLPSQFDIDQWPKAKEEITKVFLTKTQSEWWELFKNLDACVTPVLTMDEAPYEPHNEERKTFIWSDGAYEPTPAPKLSRTPGCCESKPQPKIGEHSMEVLQEIGYTRTEIQQLISKGVVDYVDMKSSL</sequence>
<dbReference type="InterPro" id="IPR003673">
    <property type="entry name" value="CoA-Trfase_fam_III"/>
</dbReference>
<gene>
    <name evidence="2" type="ORF">PMEA_00010722</name>
</gene>
<dbReference type="Pfam" id="PF02515">
    <property type="entry name" value="CoA_transf_3"/>
    <property type="match status" value="1"/>
</dbReference>
<accession>A0AAU9VSV4</accession>
<dbReference type="EMBL" id="CALNXJ010000002">
    <property type="protein sequence ID" value="CAH3034449.1"/>
    <property type="molecule type" value="Genomic_DNA"/>
</dbReference>
<reference evidence="2 3" key="1">
    <citation type="submission" date="2022-05" db="EMBL/GenBank/DDBJ databases">
        <authorList>
            <consortium name="Genoscope - CEA"/>
            <person name="William W."/>
        </authorList>
    </citation>
    <scope>NUCLEOTIDE SEQUENCE [LARGE SCALE GENOMIC DNA]</scope>
</reference>
<evidence type="ECO:0008006" key="4">
    <source>
        <dbReference type="Google" id="ProtNLM"/>
    </source>
</evidence>
<dbReference type="PANTHER" id="PTHR48228:SF5">
    <property type="entry name" value="ALPHA-METHYLACYL-COA RACEMASE"/>
    <property type="match status" value="1"/>
</dbReference>
<dbReference type="PANTHER" id="PTHR48228">
    <property type="entry name" value="SUCCINYL-COA--D-CITRAMALATE COA-TRANSFERASE"/>
    <property type="match status" value="1"/>
</dbReference>
<comment type="similarity">
    <text evidence="1">Belongs to the CoA-transferase III family.</text>
</comment>
<comment type="caution">
    <text evidence="2">The sequence shown here is derived from an EMBL/GenBank/DDBJ whole genome shotgun (WGS) entry which is preliminary data.</text>
</comment>
<name>A0AAU9VSV4_9CNID</name>
<dbReference type="Gene3D" id="3.40.50.10540">
    <property type="entry name" value="Crotonobetainyl-coa:carnitine coa-transferase, domain 1"/>
    <property type="match status" value="1"/>
</dbReference>
<evidence type="ECO:0000256" key="1">
    <source>
        <dbReference type="ARBA" id="ARBA00008383"/>
    </source>
</evidence>
<dbReference type="InterPro" id="IPR044855">
    <property type="entry name" value="CoA-Trfase_III_dom3_sf"/>
</dbReference>
<dbReference type="SUPFAM" id="SSF89796">
    <property type="entry name" value="CoA-transferase family III (CaiB/BaiF)"/>
    <property type="match status" value="1"/>
</dbReference>
<evidence type="ECO:0000313" key="2">
    <source>
        <dbReference type="EMBL" id="CAH3034449.1"/>
    </source>
</evidence>
<proteinExistence type="inferred from homology"/>
<dbReference type="AlphaFoldDB" id="A0AAU9VSV4"/>
<keyword evidence="3" id="KW-1185">Reference proteome</keyword>
<dbReference type="Proteomes" id="UP001159428">
    <property type="component" value="Unassembled WGS sequence"/>
</dbReference>
<dbReference type="Gene3D" id="3.30.1540.10">
    <property type="entry name" value="formyl-coa transferase, domain 3"/>
    <property type="match status" value="1"/>
</dbReference>
<dbReference type="InterPro" id="IPR050509">
    <property type="entry name" value="CoA-transferase_III"/>
</dbReference>
<organism evidence="2 3">
    <name type="scientific">Pocillopora meandrina</name>
    <dbReference type="NCBI Taxonomy" id="46732"/>
    <lineage>
        <taxon>Eukaryota</taxon>
        <taxon>Metazoa</taxon>
        <taxon>Cnidaria</taxon>
        <taxon>Anthozoa</taxon>
        <taxon>Hexacorallia</taxon>
        <taxon>Scleractinia</taxon>
        <taxon>Astrocoeniina</taxon>
        <taxon>Pocilloporidae</taxon>
        <taxon>Pocillopora</taxon>
    </lineage>
</organism>
<dbReference type="GO" id="GO:0003824">
    <property type="term" value="F:catalytic activity"/>
    <property type="evidence" value="ECO:0007669"/>
    <property type="project" value="InterPro"/>
</dbReference>
<dbReference type="InterPro" id="IPR023606">
    <property type="entry name" value="CoA-Trfase_III_dom_1_sf"/>
</dbReference>